<dbReference type="RefSeq" id="WP_133443099.1">
    <property type="nucleotide sequence ID" value="NZ_SCWB01000002.1"/>
</dbReference>
<dbReference type="OrthoDB" id="9798732at2"/>
<dbReference type="Pfam" id="PF02583">
    <property type="entry name" value="Trns_repr_metal"/>
    <property type="match status" value="1"/>
</dbReference>
<proteinExistence type="predicted"/>
<sequence>MKYDKNAINRIKRLQGQLNGILKMMEDGKDCRDVVTQLSASRSSVERLIGLIVSENLSECVRENVKNNESTDELVKDAVNLLIKSR</sequence>
<protein>
    <submittedName>
        <fullName evidence="1">Metal-sensitive transcriptional regulator</fullName>
    </submittedName>
</protein>
<dbReference type="GO" id="GO:0046872">
    <property type="term" value="F:metal ion binding"/>
    <property type="evidence" value="ECO:0007669"/>
    <property type="project" value="InterPro"/>
</dbReference>
<keyword evidence="2" id="KW-1185">Reference proteome</keyword>
<dbReference type="Gene3D" id="1.20.58.1000">
    <property type="entry name" value="Metal-sensitive repressor, helix protomer"/>
    <property type="match status" value="1"/>
</dbReference>
<dbReference type="GO" id="GO:0045892">
    <property type="term" value="P:negative regulation of DNA-templated transcription"/>
    <property type="evidence" value="ECO:0007669"/>
    <property type="project" value="UniProtKB-ARBA"/>
</dbReference>
<accession>A0A4R6BX20</accession>
<name>A0A4R6BX20_9STAP</name>
<reference evidence="1 2" key="1">
    <citation type="submission" date="2019-01" db="EMBL/GenBank/DDBJ databases">
        <title>Draft genome sequences of the type strains of six Macrococcus species.</title>
        <authorList>
            <person name="Mazhar S."/>
            <person name="Altermann E."/>
            <person name="Hill C."/>
            <person name="Mcauliffe O."/>
        </authorList>
    </citation>
    <scope>NUCLEOTIDE SEQUENCE [LARGE SCALE GENOMIC DNA]</scope>
    <source>
        <strain evidence="1 2">CCM4815</strain>
    </source>
</reference>
<gene>
    <name evidence="1" type="ORF">ERX29_01600</name>
</gene>
<dbReference type="GO" id="GO:0003677">
    <property type="term" value="F:DNA binding"/>
    <property type="evidence" value="ECO:0007669"/>
    <property type="project" value="InterPro"/>
</dbReference>
<dbReference type="PANTHER" id="PTHR33677">
    <property type="entry name" value="TRANSCRIPTIONAL REPRESSOR FRMR-RELATED"/>
    <property type="match status" value="1"/>
</dbReference>
<dbReference type="InterPro" id="IPR038390">
    <property type="entry name" value="Metal_Tscrpt_repr_sf"/>
</dbReference>
<evidence type="ECO:0000313" key="1">
    <source>
        <dbReference type="EMBL" id="TDM12889.1"/>
    </source>
</evidence>
<dbReference type="EMBL" id="SCWB01000002">
    <property type="protein sequence ID" value="TDM12889.1"/>
    <property type="molecule type" value="Genomic_DNA"/>
</dbReference>
<dbReference type="AlphaFoldDB" id="A0A4R6BX20"/>
<dbReference type="InterPro" id="IPR003735">
    <property type="entry name" value="Metal_Tscrpt_repr"/>
</dbReference>
<evidence type="ECO:0000313" key="2">
    <source>
        <dbReference type="Proteomes" id="UP000294802"/>
    </source>
</evidence>
<comment type="caution">
    <text evidence="1">The sequence shown here is derived from an EMBL/GenBank/DDBJ whole genome shotgun (WGS) entry which is preliminary data.</text>
</comment>
<dbReference type="PANTHER" id="PTHR33677:SF5">
    <property type="entry name" value="TRANSCRIPTIONAL REPRESSOR FRMR"/>
    <property type="match status" value="1"/>
</dbReference>
<dbReference type="Proteomes" id="UP000294802">
    <property type="component" value="Unassembled WGS sequence"/>
</dbReference>
<organism evidence="1 2">
    <name type="scientific">Macrococcus lamae</name>
    <dbReference type="NCBI Taxonomy" id="198484"/>
    <lineage>
        <taxon>Bacteria</taxon>
        <taxon>Bacillati</taxon>
        <taxon>Bacillota</taxon>
        <taxon>Bacilli</taxon>
        <taxon>Bacillales</taxon>
        <taxon>Staphylococcaceae</taxon>
        <taxon>Macrococcus</taxon>
    </lineage>
</organism>
<dbReference type="CDD" id="cd10155">
    <property type="entry name" value="BsYrkD-like_DUF156"/>
    <property type="match status" value="1"/>
</dbReference>